<feature type="non-terminal residue" evidence="3">
    <location>
        <position position="193"/>
    </location>
</feature>
<dbReference type="Proteomes" id="UP001597053">
    <property type="component" value="Unassembled WGS sequence"/>
</dbReference>
<proteinExistence type="predicted"/>
<gene>
    <name evidence="3" type="ORF">ACFQZ8_31235</name>
</gene>
<feature type="non-terminal residue" evidence="3">
    <location>
        <position position="1"/>
    </location>
</feature>
<dbReference type="SUPFAM" id="SSF51126">
    <property type="entry name" value="Pectin lyase-like"/>
    <property type="match status" value="1"/>
</dbReference>
<protein>
    <submittedName>
        <fullName evidence="3">Right-handed parallel beta-helix repeat-containing protein</fullName>
    </submittedName>
</protein>
<dbReference type="Gene3D" id="2.160.20.10">
    <property type="entry name" value="Single-stranded right-handed beta-helix, Pectin lyase-like"/>
    <property type="match status" value="1"/>
</dbReference>
<evidence type="ECO:0000259" key="2">
    <source>
        <dbReference type="Pfam" id="PF13229"/>
    </source>
</evidence>
<dbReference type="InterPro" id="IPR006626">
    <property type="entry name" value="PbH1"/>
</dbReference>
<dbReference type="InterPro" id="IPR011050">
    <property type="entry name" value="Pectin_lyase_fold/virulence"/>
</dbReference>
<dbReference type="PANTHER" id="PTHR22990:SF15">
    <property type="entry name" value="F-BOX ONLY PROTEIN 10"/>
    <property type="match status" value="1"/>
</dbReference>
<dbReference type="InterPro" id="IPR051550">
    <property type="entry name" value="SCF-Subunits/Alg-Epimerases"/>
</dbReference>
<reference evidence="4" key="1">
    <citation type="journal article" date="2019" name="Int. J. Syst. Evol. Microbiol.">
        <title>The Global Catalogue of Microorganisms (GCM) 10K type strain sequencing project: providing services to taxonomists for standard genome sequencing and annotation.</title>
        <authorList>
            <consortium name="The Broad Institute Genomics Platform"/>
            <consortium name="The Broad Institute Genome Sequencing Center for Infectious Disease"/>
            <person name="Wu L."/>
            <person name="Ma J."/>
        </authorList>
    </citation>
    <scope>NUCLEOTIDE SEQUENCE [LARGE SCALE GENOMIC DNA]</scope>
    <source>
        <strain evidence="4">JCM 32148</strain>
    </source>
</reference>
<comment type="caution">
    <text evidence="3">The sequence shown here is derived from an EMBL/GenBank/DDBJ whole genome shotgun (WGS) entry which is preliminary data.</text>
</comment>
<evidence type="ECO:0000313" key="3">
    <source>
        <dbReference type="EMBL" id="MFD0788410.1"/>
    </source>
</evidence>
<feature type="domain" description="Right handed beta helix" evidence="2">
    <location>
        <begin position="45"/>
        <end position="187"/>
    </location>
</feature>
<keyword evidence="4" id="KW-1185">Reference proteome</keyword>
<dbReference type="InterPro" id="IPR039448">
    <property type="entry name" value="Beta_helix"/>
</dbReference>
<accession>A0ABW3ABW3</accession>
<dbReference type="PANTHER" id="PTHR22990">
    <property type="entry name" value="F-BOX ONLY PROTEIN"/>
    <property type="match status" value="1"/>
</dbReference>
<dbReference type="EMBL" id="JBHTHM010002758">
    <property type="protein sequence ID" value="MFD0788410.1"/>
    <property type="molecule type" value="Genomic_DNA"/>
</dbReference>
<evidence type="ECO:0000256" key="1">
    <source>
        <dbReference type="ARBA" id="ARBA00022737"/>
    </source>
</evidence>
<keyword evidence="1" id="KW-0677">Repeat</keyword>
<dbReference type="Pfam" id="PF13229">
    <property type="entry name" value="Beta_helix"/>
    <property type="match status" value="1"/>
</dbReference>
<sequence>ATLRGLTLRGGGSDLPAVQVGQGRLQLTDCDVVGQGIVAVHVPGGQFELRDCRISNPAGAGFLIEKNATGEVVRTTVRDVDSAAIVITGGADPVFRDCTLADVRGAGVLVTNGGRGAVEACDISAVEGPAVAVEENGAVRVVRTIVHDTSGAGVFVTGGSPTFEECELRAVGGHGVVLSGTADPVLTRCRVSG</sequence>
<dbReference type="InterPro" id="IPR012334">
    <property type="entry name" value="Pectin_lyas_fold"/>
</dbReference>
<dbReference type="SMART" id="SM00710">
    <property type="entry name" value="PbH1"/>
    <property type="match status" value="6"/>
</dbReference>
<name>A0ABW3ABW3_9ACTN</name>
<organism evidence="3 4">
    <name type="scientific">Micromonospora azadirachtae</name>
    <dbReference type="NCBI Taxonomy" id="1970735"/>
    <lineage>
        <taxon>Bacteria</taxon>
        <taxon>Bacillati</taxon>
        <taxon>Actinomycetota</taxon>
        <taxon>Actinomycetes</taxon>
        <taxon>Micromonosporales</taxon>
        <taxon>Micromonosporaceae</taxon>
        <taxon>Micromonospora</taxon>
    </lineage>
</organism>
<evidence type="ECO:0000313" key="4">
    <source>
        <dbReference type="Proteomes" id="UP001597053"/>
    </source>
</evidence>